<dbReference type="GO" id="GO:0007165">
    <property type="term" value="P:signal transduction"/>
    <property type="evidence" value="ECO:0007669"/>
    <property type="project" value="TreeGrafter"/>
</dbReference>
<dbReference type="Pfam" id="PF00459">
    <property type="entry name" value="Inositol_P"/>
    <property type="match status" value="1"/>
</dbReference>
<dbReference type="UniPathway" id="UPA00823">
    <property type="reaction ID" value="UER00788"/>
</dbReference>
<dbReference type="EC" id="3.1.3.25" evidence="8"/>
<dbReference type="PROSITE" id="PS00629">
    <property type="entry name" value="IMP_1"/>
    <property type="match status" value="1"/>
</dbReference>
<evidence type="ECO:0000256" key="4">
    <source>
        <dbReference type="ARBA" id="ARBA00022723"/>
    </source>
</evidence>
<dbReference type="PANTHER" id="PTHR20854:SF4">
    <property type="entry name" value="INOSITOL-1-MONOPHOSPHATASE-RELATED"/>
    <property type="match status" value="1"/>
</dbReference>
<dbReference type="Gene3D" id="3.40.190.80">
    <property type="match status" value="1"/>
</dbReference>
<feature type="binding site" evidence="7">
    <location>
        <position position="60"/>
    </location>
    <ligand>
        <name>Mg(2+)</name>
        <dbReference type="ChEBI" id="CHEBI:18420"/>
        <label>1</label>
        <note>catalytic</note>
    </ligand>
</feature>
<feature type="binding site" evidence="7">
    <location>
        <position position="76"/>
    </location>
    <ligand>
        <name>Mg(2+)</name>
        <dbReference type="ChEBI" id="CHEBI:18420"/>
        <label>1</label>
        <note>catalytic</note>
    </ligand>
</feature>
<dbReference type="EMBL" id="OB687597">
    <property type="protein sequence ID" value="CAD7237398.1"/>
    <property type="molecule type" value="Genomic_DNA"/>
</dbReference>
<dbReference type="SUPFAM" id="SSF56655">
    <property type="entry name" value="Carbohydrate phosphatase"/>
    <property type="match status" value="1"/>
</dbReference>
<evidence type="ECO:0000256" key="7">
    <source>
        <dbReference type="PIRSR" id="PIRSR600760-2"/>
    </source>
</evidence>
<dbReference type="AlphaFoldDB" id="A0A7R8ZUE6"/>
<evidence type="ECO:0000256" key="2">
    <source>
        <dbReference type="ARBA" id="ARBA00001946"/>
    </source>
</evidence>
<keyword evidence="5 8" id="KW-0378">Hydrolase</keyword>
<dbReference type="GO" id="GO:0046872">
    <property type="term" value="F:metal ion binding"/>
    <property type="evidence" value="ECO:0007669"/>
    <property type="project" value="UniProtKB-KW"/>
</dbReference>
<dbReference type="Gene3D" id="3.30.540.10">
    <property type="entry name" value="Fructose-1,6-Bisphosphatase, subunit A, domain 1"/>
    <property type="match status" value="1"/>
</dbReference>
<gene>
    <name evidence="9" type="ORF">CTOB1V02_LOCUS15213</name>
</gene>
<dbReference type="InterPro" id="IPR000760">
    <property type="entry name" value="Inositol_monophosphatase-like"/>
</dbReference>
<comment type="similarity">
    <text evidence="3 8">Belongs to the inositol monophosphatase superfamily.</text>
</comment>
<feature type="binding site" evidence="7">
    <location>
        <position position="205"/>
    </location>
    <ligand>
        <name>Mg(2+)</name>
        <dbReference type="ChEBI" id="CHEBI:18420"/>
        <label>1</label>
        <note>catalytic</note>
    </ligand>
</feature>
<evidence type="ECO:0000256" key="8">
    <source>
        <dbReference type="RuleBase" id="RU364068"/>
    </source>
</evidence>
<evidence type="ECO:0000256" key="3">
    <source>
        <dbReference type="ARBA" id="ARBA00009759"/>
    </source>
</evidence>
<reference evidence="9" key="1">
    <citation type="submission" date="2020-11" db="EMBL/GenBank/DDBJ databases">
        <authorList>
            <person name="Tran Van P."/>
        </authorList>
    </citation>
    <scope>NUCLEOTIDE SEQUENCE</scope>
</reference>
<comment type="pathway">
    <text evidence="8">Polyol metabolism; myo-inositol biosynthesis; myo-inositol from D-glucose 6-phosphate: step 2/2.</text>
</comment>
<feature type="binding site" evidence="7">
    <location>
        <position position="79"/>
    </location>
    <ligand>
        <name>Mg(2+)</name>
        <dbReference type="ChEBI" id="CHEBI:18420"/>
        <label>1</label>
        <note>catalytic</note>
    </ligand>
</feature>
<dbReference type="CDD" id="cd01639">
    <property type="entry name" value="IMPase"/>
    <property type="match status" value="1"/>
</dbReference>
<evidence type="ECO:0000256" key="6">
    <source>
        <dbReference type="ARBA" id="ARBA00022842"/>
    </source>
</evidence>
<dbReference type="PROSITE" id="PS00630">
    <property type="entry name" value="IMP_2"/>
    <property type="match status" value="1"/>
</dbReference>
<dbReference type="InterPro" id="IPR020550">
    <property type="entry name" value="Inositol_monophosphatase_CS"/>
</dbReference>
<keyword evidence="6 7" id="KW-0460">Magnesium</keyword>
<comment type="cofactor">
    <cofactor evidence="2 7 8">
        <name>Mg(2+)</name>
        <dbReference type="ChEBI" id="CHEBI:18420"/>
    </cofactor>
</comment>
<dbReference type="InterPro" id="IPR022337">
    <property type="entry name" value="Inositol_monophosphatase_SuhB"/>
</dbReference>
<keyword evidence="4 7" id="KW-0479">Metal-binding</keyword>
<dbReference type="GO" id="GO:0046854">
    <property type="term" value="P:phosphatidylinositol phosphate biosynthetic process"/>
    <property type="evidence" value="ECO:0007669"/>
    <property type="project" value="InterPro"/>
</dbReference>
<evidence type="ECO:0000256" key="1">
    <source>
        <dbReference type="ARBA" id="ARBA00001033"/>
    </source>
</evidence>
<comment type="catalytic activity">
    <reaction evidence="1 8">
        <text>a myo-inositol phosphate + H2O = myo-inositol + phosphate</text>
        <dbReference type="Rhea" id="RHEA:24056"/>
        <dbReference type="ChEBI" id="CHEBI:15377"/>
        <dbReference type="ChEBI" id="CHEBI:17268"/>
        <dbReference type="ChEBI" id="CHEBI:43474"/>
        <dbReference type="ChEBI" id="CHEBI:84139"/>
        <dbReference type="EC" id="3.1.3.25"/>
    </reaction>
</comment>
<sequence>MEKLARQAGEICLRRSERMDVSQLHFKGERDLVTDADREVEDFLVAAIQKEFPDHDILGEETGTTGSGGRYRWVIDPIDGTTSYYHAQPYYSISIAWQEMGETRSGLVYGPALGQMFTAVRGRGAWLNGEQPLRVSSTTKLINSVWATGFACLRAGRQPNNLMYLAKVLPHIRDLRRCGSAALDLAYVAAGKYDGFWEMDLNLYDIAAGALMVEEAGGLLSDMRGRAKWPEDGIVASTPALYGELIALLQEK</sequence>
<dbReference type="InterPro" id="IPR033942">
    <property type="entry name" value="IMPase"/>
</dbReference>
<dbReference type="OrthoDB" id="10254945at2759"/>
<accession>A0A7R8ZUE6</accession>
<dbReference type="PANTHER" id="PTHR20854">
    <property type="entry name" value="INOSITOL MONOPHOSPHATASE"/>
    <property type="match status" value="1"/>
</dbReference>
<dbReference type="PRINTS" id="PR00377">
    <property type="entry name" value="IMPHPHTASES"/>
</dbReference>
<proteinExistence type="inferred from homology"/>
<dbReference type="FunFam" id="3.30.540.10:FF:000003">
    <property type="entry name" value="Inositol-1-monophosphatase"/>
    <property type="match status" value="1"/>
</dbReference>
<dbReference type="InterPro" id="IPR020583">
    <property type="entry name" value="Inositol_monoP_metal-BS"/>
</dbReference>
<organism evidence="9">
    <name type="scientific">Cyprideis torosa</name>
    <dbReference type="NCBI Taxonomy" id="163714"/>
    <lineage>
        <taxon>Eukaryota</taxon>
        <taxon>Metazoa</taxon>
        <taxon>Ecdysozoa</taxon>
        <taxon>Arthropoda</taxon>
        <taxon>Crustacea</taxon>
        <taxon>Oligostraca</taxon>
        <taxon>Ostracoda</taxon>
        <taxon>Podocopa</taxon>
        <taxon>Podocopida</taxon>
        <taxon>Cytherocopina</taxon>
        <taxon>Cytheroidea</taxon>
        <taxon>Cytherideidae</taxon>
        <taxon>Cyprideis</taxon>
    </lineage>
</organism>
<dbReference type="PRINTS" id="PR01959">
    <property type="entry name" value="SBIMPHPHTASE"/>
</dbReference>
<evidence type="ECO:0000256" key="5">
    <source>
        <dbReference type="ARBA" id="ARBA00022801"/>
    </source>
</evidence>
<dbReference type="GO" id="GO:0008934">
    <property type="term" value="F:inositol monophosphate 1-phosphatase activity"/>
    <property type="evidence" value="ECO:0007669"/>
    <property type="project" value="InterPro"/>
</dbReference>
<evidence type="ECO:0000313" key="9">
    <source>
        <dbReference type="EMBL" id="CAD7237398.1"/>
    </source>
</evidence>
<dbReference type="GO" id="GO:0006021">
    <property type="term" value="P:inositol biosynthetic process"/>
    <property type="evidence" value="ECO:0007669"/>
    <property type="project" value="UniProtKB-UniPathway"/>
</dbReference>
<name>A0A7R8ZUE6_9CRUS</name>
<feature type="binding site" evidence="7">
    <location>
        <position position="78"/>
    </location>
    <ligand>
        <name>Mg(2+)</name>
        <dbReference type="ChEBI" id="CHEBI:18420"/>
        <label>1</label>
        <note>catalytic</note>
    </ligand>
</feature>
<protein>
    <recommendedName>
        <fullName evidence="8">Inositol-1-monophosphatase</fullName>
        <ecNumber evidence="8">3.1.3.25</ecNumber>
    </recommendedName>
</protein>